<keyword evidence="1" id="KW-0472">Membrane</keyword>
<reference evidence="2 4" key="1">
    <citation type="journal article" date="2011" name="Nature">
        <title>The Medicago genome provides insight into the evolution of rhizobial symbioses.</title>
        <authorList>
            <person name="Young N.D."/>
            <person name="Debelle F."/>
            <person name="Oldroyd G.E."/>
            <person name="Geurts R."/>
            <person name="Cannon S.B."/>
            <person name="Udvardi M.K."/>
            <person name="Benedito V.A."/>
            <person name="Mayer K.F."/>
            <person name="Gouzy J."/>
            <person name="Schoof H."/>
            <person name="Van de Peer Y."/>
            <person name="Proost S."/>
            <person name="Cook D.R."/>
            <person name="Meyers B.C."/>
            <person name="Spannagl M."/>
            <person name="Cheung F."/>
            <person name="De Mita S."/>
            <person name="Krishnakumar V."/>
            <person name="Gundlach H."/>
            <person name="Zhou S."/>
            <person name="Mudge J."/>
            <person name="Bharti A.K."/>
            <person name="Murray J.D."/>
            <person name="Naoumkina M.A."/>
            <person name="Rosen B."/>
            <person name="Silverstein K.A."/>
            <person name="Tang H."/>
            <person name="Rombauts S."/>
            <person name="Zhao P.X."/>
            <person name="Zhou P."/>
            <person name="Barbe V."/>
            <person name="Bardou P."/>
            <person name="Bechner M."/>
            <person name="Bellec A."/>
            <person name="Berger A."/>
            <person name="Berges H."/>
            <person name="Bidwell S."/>
            <person name="Bisseling T."/>
            <person name="Choisne N."/>
            <person name="Couloux A."/>
            <person name="Denny R."/>
            <person name="Deshpande S."/>
            <person name="Dai X."/>
            <person name="Doyle J.J."/>
            <person name="Dudez A.M."/>
            <person name="Farmer A.D."/>
            <person name="Fouteau S."/>
            <person name="Franken C."/>
            <person name="Gibelin C."/>
            <person name="Gish J."/>
            <person name="Goldstein S."/>
            <person name="Gonzalez A.J."/>
            <person name="Green P.J."/>
            <person name="Hallab A."/>
            <person name="Hartog M."/>
            <person name="Hua A."/>
            <person name="Humphray S.J."/>
            <person name="Jeong D.H."/>
            <person name="Jing Y."/>
            <person name="Jocker A."/>
            <person name="Kenton S.M."/>
            <person name="Kim D.J."/>
            <person name="Klee K."/>
            <person name="Lai H."/>
            <person name="Lang C."/>
            <person name="Lin S."/>
            <person name="Macmil S.L."/>
            <person name="Magdelenat G."/>
            <person name="Matthews L."/>
            <person name="McCorrison J."/>
            <person name="Monaghan E.L."/>
            <person name="Mun J.H."/>
            <person name="Najar F.Z."/>
            <person name="Nicholson C."/>
            <person name="Noirot C."/>
            <person name="O'Bleness M."/>
            <person name="Paule C.R."/>
            <person name="Poulain J."/>
            <person name="Prion F."/>
            <person name="Qin B."/>
            <person name="Qu C."/>
            <person name="Retzel E.F."/>
            <person name="Riddle C."/>
            <person name="Sallet E."/>
            <person name="Samain S."/>
            <person name="Samson N."/>
            <person name="Sanders I."/>
            <person name="Saurat O."/>
            <person name="Scarpelli C."/>
            <person name="Schiex T."/>
            <person name="Segurens B."/>
            <person name="Severin A.J."/>
            <person name="Sherrier D.J."/>
            <person name="Shi R."/>
            <person name="Sims S."/>
            <person name="Singer S.R."/>
            <person name="Sinharoy S."/>
            <person name="Sterck L."/>
            <person name="Viollet A."/>
            <person name="Wang B.B."/>
            <person name="Wang K."/>
            <person name="Wang M."/>
            <person name="Wang X."/>
            <person name="Warfsmann J."/>
            <person name="Weissenbach J."/>
            <person name="White D.D."/>
            <person name="White J.D."/>
            <person name="Wiley G.B."/>
            <person name="Wincker P."/>
            <person name="Xing Y."/>
            <person name="Yang L."/>
            <person name="Yao Z."/>
            <person name="Ying F."/>
            <person name="Zhai J."/>
            <person name="Zhou L."/>
            <person name="Zuber A."/>
            <person name="Denarie J."/>
            <person name="Dixon R.A."/>
            <person name="May G.D."/>
            <person name="Schwartz D.C."/>
            <person name="Rogers J."/>
            <person name="Quetier F."/>
            <person name="Town C.D."/>
            <person name="Roe B.A."/>
        </authorList>
    </citation>
    <scope>NUCLEOTIDE SEQUENCE [LARGE SCALE GENOMIC DNA]</scope>
    <source>
        <strain evidence="2">A17</strain>
        <strain evidence="3 4">cv. Jemalong A17</strain>
    </source>
</reference>
<reference evidence="3" key="3">
    <citation type="submission" date="2015-04" db="UniProtKB">
        <authorList>
            <consortium name="EnsemblPlants"/>
        </authorList>
    </citation>
    <scope>IDENTIFICATION</scope>
    <source>
        <strain evidence="3">cv. Jemalong A17</strain>
    </source>
</reference>
<evidence type="ECO:0000256" key="1">
    <source>
        <dbReference type="SAM" id="Phobius"/>
    </source>
</evidence>
<keyword evidence="4" id="KW-1185">Reference proteome</keyword>
<dbReference type="HOGENOM" id="CLU_1698114_0_0_1"/>
<name>A0A072VJE6_MEDTR</name>
<dbReference type="PaxDb" id="3880-AES62715"/>
<feature type="transmembrane region" description="Helical" evidence="1">
    <location>
        <begin position="126"/>
        <end position="146"/>
    </location>
</feature>
<accession>A0A072VJE6</accession>
<dbReference type="EMBL" id="CM001217">
    <property type="protein sequence ID" value="KEH41892.1"/>
    <property type="molecule type" value="Genomic_DNA"/>
</dbReference>
<gene>
    <name evidence="2" type="ordered locus">MTR_1g057030</name>
</gene>
<evidence type="ECO:0000313" key="3">
    <source>
        <dbReference type="EnsemblPlants" id="KEH41892"/>
    </source>
</evidence>
<dbReference type="EnsemblPlants" id="KEH41892">
    <property type="protein sequence ID" value="KEH41892"/>
    <property type="gene ID" value="MTR_1g057030"/>
</dbReference>
<dbReference type="AlphaFoldDB" id="A0A072VJE6"/>
<organism evidence="2 4">
    <name type="scientific">Medicago truncatula</name>
    <name type="common">Barrel medic</name>
    <name type="synonym">Medicago tribuloides</name>
    <dbReference type="NCBI Taxonomy" id="3880"/>
    <lineage>
        <taxon>Eukaryota</taxon>
        <taxon>Viridiplantae</taxon>
        <taxon>Streptophyta</taxon>
        <taxon>Embryophyta</taxon>
        <taxon>Tracheophyta</taxon>
        <taxon>Spermatophyta</taxon>
        <taxon>Magnoliopsida</taxon>
        <taxon>eudicotyledons</taxon>
        <taxon>Gunneridae</taxon>
        <taxon>Pentapetalae</taxon>
        <taxon>rosids</taxon>
        <taxon>fabids</taxon>
        <taxon>Fabales</taxon>
        <taxon>Fabaceae</taxon>
        <taxon>Papilionoideae</taxon>
        <taxon>50 kb inversion clade</taxon>
        <taxon>NPAAA clade</taxon>
        <taxon>Hologalegina</taxon>
        <taxon>IRL clade</taxon>
        <taxon>Trifolieae</taxon>
        <taxon>Medicago</taxon>
    </lineage>
</organism>
<dbReference type="Proteomes" id="UP000002051">
    <property type="component" value="Unassembled WGS sequence"/>
</dbReference>
<proteinExistence type="predicted"/>
<reference evidence="2 4" key="2">
    <citation type="journal article" date="2014" name="BMC Genomics">
        <title>An improved genome release (version Mt4.0) for the model legume Medicago truncatula.</title>
        <authorList>
            <person name="Tang H."/>
            <person name="Krishnakumar V."/>
            <person name="Bidwell S."/>
            <person name="Rosen B."/>
            <person name="Chan A."/>
            <person name="Zhou S."/>
            <person name="Gentzbittel L."/>
            <person name="Childs K.L."/>
            <person name="Yandell M."/>
            <person name="Gundlach H."/>
            <person name="Mayer K.F."/>
            <person name="Schwartz D.C."/>
            <person name="Town C.D."/>
        </authorList>
    </citation>
    <scope>GENOME REANNOTATION</scope>
    <source>
        <strain evidence="2">A17</strain>
        <strain evidence="3 4">cv. Jemalong A17</strain>
    </source>
</reference>
<evidence type="ECO:0000313" key="4">
    <source>
        <dbReference type="Proteomes" id="UP000002051"/>
    </source>
</evidence>
<evidence type="ECO:0000313" key="2">
    <source>
        <dbReference type="EMBL" id="KEH41892.1"/>
    </source>
</evidence>
<keyword evidence="1 2" id="KW-0812">Transmembrane</keyword>
<keyword evidence="1" id="KW-1133">Transmembrane helix</keyword>
<sequence>MGYWCYILFGELSSNKYFVDVSLILLGKEYMEERINTQKFIVVPPIVQVISDARSPFVLLANFSPTTLFVAGSMCKSEHSDIQNVPFVLSYHFHPNEIEMNTHGKRQAIRLGLFASITTSDLCFGIWWKIIYYMCMFVPYTIALNVKTGRKMGNA</sequence>
<protein>
    <submittedName>
        <fullName evidence="2">Transmembrane protein, putative</fullName>
    </submittedName>
</protein>